<reference evidence="3 4" key="1">
    <citation type="journal article" date="2017" name="Curr. Microbiol.">
        <title>Mucilaginibacter ginsenosidivorans sp. nov., Isolated from Soil of Ginseng Field.</title>
        <authorList>
            <person name="Kim M.M."/>
            <person name="Siddiqi M.Z."/>
            <person name="Im W.T."/>
        </authorList>
    </citation>
    <scope>NUCLEOTIDE SEQUENCE [LARGE SCALE GENOMIC DNA]</scope>
    <source>
        <strain evidence="3 4">Gsoil 3017</strain>
    </source>
</reference>
<evidence type="ECO:0000313" key="4">
    <source>
        <dbReference type="Proteomes" id="UP000321479"/>
    </source>
</evidence>
<dbReference type="PANTHER" id="PTHR36842">
    <property type="entry name" value="PROTEIN TOLB HOMOLOG"/>
    <property type="match status" value="1"/>
</dbReference>
<dbReference type="InterPro" id="IPR011042">
    <property type="entry name" value="6-blade_b-propeller_TolB-like"/>
</dbReference>
<protein>
    <submittedName>
        <fullName evidence="3">Uncharacterized protein</fullName>
    </submittedName>
</protein>
<dbReference type="Pfam" id="PF07676">
    <property type="entry name" value="PD40"/>
    <property type="match status" value="2"/>
</dbReference>
<dbReference type="Gene3D" id="2.120.10.30">
    <property type="entry name" value="TolB, C-terminal domain"/>
    <property type="match status" value="1"/>
</dbReference>
<dbReference type="EMBL" id="CP042436">
    <property type="protein sequence ID" value="QEC63168.1"/>
    <property type="molecule type" value="Genomic_DNA"/>
</dbReference>
<evidence type="ECO:0000256" key="2">
    <source>
        <dbReference type="SAM" id="SignalP"/>
    </source>
</evidence>
<dbReference type="OrthoDB" id="9812921at2"/>
<dbReference type="KEGG" id="mgin:FRZ54_11465"/>
<proteinExistence type="inferred from homology"/>
<keyword evidence="4" id="KW-1185">Reference proteome</keyword>
<evidence type="ECO:0000313" key="3">
    <source>
        <dbReference type="EMBL" id="QEC63168.1"/>
    </source>
</evidence>
<dbReference type="InterPro" id="IPR011659">
    <property type="entry name" value="WD40"/>
</dbReference>
<comment type="similarity">
    <text evidence="1">Belongs to the TolB family.</text>
</comment>
<dbReference type="Proteomes" id="UP000321479">
    <property type="component" value="Chromosome"/>
</dbReference>
<sequence length="285" mass="31365">MKVILILILSCCTSGLCAQVRSYDYAYEKKKGICVYSLAGKMEVLVTRGHDPCISPDGTKLAYTVYSKSGDRTIGVIDLNTKQKTLLHTNSHNCYGPVWSPDGKYIAYHVFDEQKVNWSIAVIGSANGTPEVITKKQEQCYAPAWRSDSESVVAQNLDDIFVFDLSGNIIDDYKVTDVVKGIGLSSTDRVLFSQDGKKMIYTCDVDEPGYDGPPSAAFVYDIGNKTSVRLSPKGYYATGVWLQGDKILFTGGKIQSMVSNVYTVDLDGKNFKLLFANCSNISAKR</sequence>
<gene>
    <name evidence="3" type="ORF">FRZ54_11465</name>
</gene>
<keyword evidence="2" id="KW-0732">Signal</keyword>
<feature type="chain" id="PRO_5022707376" evidence="2">
    <location>
        <begin position="19"/>
        <end position="285"/>
    </location>
</feature>
<feature type="signal peptide" evidence="2">
    <location>
        <begin position="1"/>
        <end position="18"/>
    </location>
</feature>
<organism evidence="3 4">
    <name type="scientific">Mucilaginibacter ginsenosidivorans</name>
    <dbReference type="NCBI Taxonomy" id="398053"/>
    <lineage>
        <taxon>Bacteria</taxon>
        <taxon>Pseudomonadati</taxon>
        <taxon>Bacteroidota</taxon>
        <taxon>Sphingobacteriia</taxon>
        <taxon>Sphingobacteriales</taxon>
        <taxon>Sphingobacteriaceae</taxon>
        <taxon>Mucilaginibacter</taxon>
    </lineage>
</organism>
<evidence type="ECO:0000256" key="1">
    <source>
        <dbReference type="ARBA" id="ARBA00009820"/>
    </source>
</evidence>
<name>A0A5B8UW84_9SPHI</name>
<dbReference type="RefSeq" id="WP_147031744.1">
    <property type="nucleotide sequence ID" value="NZ_CP042436.1"/>
</dbReference>
<dbReference type="SUPFAM" id="SSF69304">
    <property type="entry name" value="Tricorn protease N-terminal domain"/>
    <property type="match status" value="1"/>
</dbReference>
<accession>A0A5B8UW84</accession>
<dbReference type="AlphaFoldDB" id="A0A5B8UW84"/>